<keyword evidence="1" id="KW-0560">Oxidoreductase</keyword>
<gene>
    <name evidence="3" type="ORF">GJ743_12935</name>
</gene>
<dbReference type="Proteomes" id="UP000433071">
    <property type="component" value="Unassembled WGS sequence"/>
</dbReference>
<dbReference type="PANTHER" id="PTHR35176">
    <property type="entry name" value="HEME OXYGENASE HI_0854-RELATED"/>
    <property type="match status" value="1"/>
</dbReference>
<reference evidence="3 4" key="1">
    <citation type="submission" date="2019-11" db="EMBL/GenBank/DDBJ databases">
        <title>Agromyces kandeliae sp. nov., isolated from mangrove soil.</title>
        <authorList>
            <person name="Wang R."/>
        </authorList>
    </citation>
    <scope>NUCLEOTIDE SEQUENCE [LARGE SCALE GENOMIC DNA]</scope>
    <source>
        <strain evidence="3 4">JCM 11433</strain>
    </source>
</reference>
<dbReference type="GO" id="GO:0005829">
    <property type="term" value="C:cytosol"/>
    <property type="evidence" value="ECO:0007669"/>
    <property type="project" value="TreeGrafter"/>
</dbReference>
<proteinExistence type="predicted"/>
<dbReference type="EMBL" id="WMLB01000025">
    <property type="protein sequence ID" value="MTH69273.1"/>
    <property type="molecule type" value="Genomic_DNA"/>
</dbReference>
<dbReference type="InterPro" id="IPR019920">
    <property type="entry name" value="F420-binding_dom_put"/>
</dbReference>
<dbReference type="InterPro" id="IPR052019">
    <property type="entry name" value="F420H2_bilvrd_red/Heme_oxyg"/>
</dbReference>
<organism evidence="3 4">
    <name type="scientific">Agromyces bracchium</name>
    <dbReference type="NCBI Taxonomy" id="88376"/>
    <lineage>
        <taxon>Bacteria</taxon>
        <taxon>Bacillati</taxon>
        <taxon>Actinomycetota</taxon>
        <taxon>Actinomycetes</taxon>
        <taxon>Micrococcales</taxon>
        <taxon>Microbacteriaceae</taxon>
        <taxon>Agromyces</taxon>
    </lineage>
</organism>
<dbReference type="SUPFAM" id="SSF50475">
    <property type="entry name" value="FMN-binding split barrel"/>
    <property type="match status" value="1"/>
</dbReference>
<comment type="caution">
    <text evidence="3">The sequence shown here is derived from an EMBL/GenBank/DDBJ whole genome shotgun (WGS) entry which is preliminary data.</text>
</comment>
<dbReference type="OrthoDB" id="4551790at2"/>
<dbReference type="AlphaFoldDB" id="A0A6I3MG63"/>
<evidence type="ECO:0000256" key="1">
    <source>
        <dbReference type="ARBA" id="ARBA00023002"/>
    </source>
</evidence>
<sequence length="140" mass="15359">MPTDDADPRPRAGTPLTDAARAFLRERHLATLSTLGRDGRIHSVPVGITYHDGIVRVIGSRGSQKFVNAERSGRASVNTVDGARWLSFEGPVRVLTDAESVAFAVELYAERYRHPRPNPRRVVLELTVERVLGSTGMRAG</sequence>
<keyword evidence="4" id="KW-1185">Reference proteome</keyword>
<dbReference type="Pfam" id="PF01243">
    <property type="entry name" value="PNPOx_N"/>
    <property type="match status" value="1"/>
</dbReference>
<dbReference type="NCBIfam" id="TIGR03618">
    <property type="entry name" value="Rv1155_F420"/>
    <property type="match status" value="1"/>
</dbReference>
<feature type="domain" description="Pyridoxamine 5'-phosphate oxidase N-terminal" evidence="2">
    <location>
        <begin position="16"/>
        <end position="132"/>
    </location>
</feature>
<protein>
    <submittedName>
        <fullName evidence="3">TIGR03618 family F420-dependent PPOX class oxidoreductase</fullName>
    </submittedName>
</protein>
<dbReference type="InterPro" id="IPR012349">
    <property type="entry name" value="Split_barrel_FMN-bd"/>
</dbReference>
<dbReference type="InterPro" id="IPR011576">
    <property type="entry name" value="Pyridox_Oxase_N"/>
</dbReference>
<dbReference type="GO" id="GO:0070967">
    <property type="term" value="F:coenzyme F420 binding"/>
    <property type="evidence" value="ECO:0007669"/>
    <property type="project" value="TreeGrafter"/>
</dbReference>
<name>A0A6I3MG63_9MICO</name>
<evidence type="ECO:0000313" key="3">
    <source>
        <dbReference type="EMBL" id="MTH69273.1"/>
    </source>
</evidence>
<evidence type="ECO:0000313" key="4">
    <source>
        <dbReference type="Proteomes" id="UP000433071"/>
    </source>
</evidence>
<dbReference type="Gene3D" id="2.30.110.10">
    <property type="entry name" value="Electron Transport, Fmn-binding Protein, Chain A"/>
    <property type="match status" value="1"/>
</dbReference>
<evidence type="ECO:0000259" key="2">
    <source>
        <dbReference type="Pfam" id="PF01243"/>
    </source>
</evidence>
<dbReference type="PANTHER" id="PTHR35176:SF1">
    <property type="entry name" value="F420H(2)-DEPENDENT BILIVERDIN REDUCTASE"/>
    <property type="match status" value="1"/>
</dbReference>
<accession>A0A6I3MG63</accession>
<dbReference type="GO" id="GO:0016627">
    <property type="term" value="F:oxidoreductase activity, acting on the CH-CH group of donors"/>
    <property type="evidence" value="ECO:0007669"/>
    <property type="project" value="TreeGrafter"/>
</dbReference>